<name>T0Z3Q4_9ZZZZ</name>
<dbReference type="AlphaFoldDB" id="T0Z3Q4"/>
<reference evidence="1" key="2">
    <citation type="journal article" date="2014" name="ISME J.">
        <title>Microbial stratification in low pH oxic and suboxic macroscopic growths along an acid mine drainage.</title>
        <authorList>
            <person name="Mendez-Garcia C."/>
            <person name="Mesa V."/>
            <person name="Sprenger R.R."/>
            <person name="Richter M."/>
            <person name="Diez M.S."/>
            <person name="Solano J."/>
            <person name="Bargiela R."/>
            <person name="Golyshina O.V."/>
            <person name="Manteca A."/>
            <person name="Ramos J.L."/>
            <person name="Gallego J.R."/>
            <person name="Llorente I."/>
            <person name="Martins Dos Santos V.A."/>
            <person name="Jensen O.N."/>
            <person name="Pelaez A.I."/>
            <person name="Sanchez J."/>
            <person name="Ferrer M."/>
        </authorList>
    </citation>
    <scope>NUCLEOTIDE SEQUENCE</scope>
</reference>
<sequence>DIRTYGLYEDKYYWQSQEEYHVKYIKARMPRSPRTANA</sequence>
<protein>
    <submittedName>
        <fullName evidence="1">Uncharacterized protein</fullName>
    </submittedName>
</protein>
<proteinExistence type="predicted"/>
<accession>T0Z3Q4</accession>
<comment type="caution">
    <text evidence="1">The sequence shown here is derived from an EMBL/GenBank/DDBJ whole genome shotgun (WGS) entry which is preliminary data.</text>
</comment>
<gene>
    <name evidence="1" type="ORF">B2A_11121</name>
</gene>
<reference evidence="1" key="1">
    <citation type="submission" date="2013-08" db="EMBL/GenBank/DDBJ databases">
        <authorList>
            <person name="Mendez C."/>
            <person name="Richter M."/>
            <person name="Ferrer M."/>
            <person name="Sanchez J."/>
        </authorList>
    </citation>
    <scope>NUCLEOTIDE SEQUENCE</scope>
</reference>
<evidence type="ECO:0000313" key="1">
    <source>
        <dbReference type="EMBL" id="EQD39733.1"/>
    </source>
</evidence>
<organism evidence="1">
    <name type="scientific">mine drainage metagenome</name>
    <dbReference type="NCBI Taxonomy" id="410659"/>
    <lineage>
        <taxon>unclassified sequences</taxon>
        <taxon>metagenomes</taxon>
        <taxon>ecological metagenomes</taxon>
    </lineage>
</organism>
<feature type="non-terminal residue" evidence="1">
    <location>
        <position position="1"/>
    </location>
</feature>
<dbReference type="EMBL" id="AUZZ01008025">
    <property type="protein sequence ID" value="EQD39733.1"/>
    <property type="molecule type" value="Genomic_DNA"/>
</dbReference>